<name>A0A9P9D5T1_9PLEO</name>
<keyword evidence="1" id="KW-0732">Signal</keyword>
<dbReference type="OrthoDB" id="3592035at2759"/>
<feature type="domain" description="Cellulose-binding Sde182 nucleoside hydrolase-like" evidence="2">
    <location>
        <begin position="34"/>
        <end position="300"/>
    </location>
</feature>
<dbReference type="Proteomes" id="UP000700596">
    <property type="component" value="Unassembled WGS sequence"/>
</dbReference>
<dbReference type="InterPro" id="IPR013783">
    <property type="entry name" value="Ig-like_fold"/>
</dbReference>
<dbReference type="EMBL" id="JAGMWT010000019">
    <property type="protein sequence ID" value="KAH7113275.1"/>
    <property type="molecule type" value="Genomic_DNA"/>
</dbReference>
<dbReference type="InterPro" id="IPR036452">
    <property type="entry name" value="Ribo_hydro-like"/>
</dbReference>
<dbReference type="Gene3D" id="2.60.40.10">
    <property type="entry name" value="Immunoglobulins"/>
    <property type="match status" value="1"/>
</dbReference>
<dbReference type="Gene3D" id="3.90.245.10">
    <property type="entry name" value="Ribonucleoside hydrolase-like"/>
    <property type="match status" value="1"/>
</dbReference>
<evidence type="ECO:0000259" key="3">
    <source>
        <dbReference type="Pfam" id="PF21027"/>
    </source>
</evidence>
<gene>
    <name evidence="4" type="ORF">B0J11DRAFT_553964</name>
</gene>
<evidence type="ECO:0008006" key="6">
    <source>
        <dbReference type="Google" id="ProtNLM"/>
    </source>
</evidence>
<comment type="caution">
    <text evidence="4">The sequence shown here is derived from an EMBL/GenBank/DDBJ whole genome shotgun (WGS) entry which is preliminary data.</text>
</comment>
<evidence type="ECO:0000259" key="2">
    <source>
        <dbReference type="Pfam" id="PF07632"/>
    </source>
</evidence>
<evidence type="ECO:0000313" key="5">
    <source>
        <dbReference type="Proteomes" id="UP000700596"/>
    </source>
</evidence>
<dbReference type="Pfam" id="PF21027">
    <property type="entry name" value="Sde0182_C"/>
    <property type="match status" value="1"/>
</dbReference>
<dbReference type="InterPro" id="IPR048527">
    <property type="entry name" value="Sde182_C"/>
</dbReference>
<reference evidence="4" key="1">
    <citation type="journal article" date="2021" name="Nat. Commun.">
        <title>Genetic determinants of endophytism in the Arabidopsis root mycobiome.</title>
        <authorList>
            <person name="Mesny F."/>
            <person name="Miyauchi S."/>
            <person name="Thiergart T."/>
            <person name="Pickel B."/>
            <person name="Atanasova L."/>
            <person name="Karlsson M."/>
            <person name="Huettel B."/>
            <person name="Barry K.W."/>
            <person name="Haridas S."/>
            <person name="Chen C."/>
            <person name="Bauer D."/>
            <person name="Andreopoulos W."/>
            <person name="Pangilinan J."/>
            <person name="LaButti K."/>
            <person name="Riley R."/>
            <person name="Lipzen A."/>
            <person name="Clum A."/>
            <person name="Drula E."/>
            <person name="Henrissat B."/>
            <person name="Kohler A."/>
            <person name="Grigoriev I.V."/>
            <person name="Martin F.M."/>
            <person name="Hacquard S."/>
        </authorList>
    </citation>
    <scope>NUCLEOTIDE SEQUENCE</scope>
    <source>
        <strain evidence="4">MPI-CAGE-CH-0243</strain>
    </source>
</reference>
<accession>A0A9P9D5T1</accession>
<evidence type="ECO:0000256" key="1">
    <source>
        <dbReference type="SAM" id="SignalP"/>
    </source>
</evidence>
<proteinExistence type="predicted"/>
<feature type="domain" description="Cellulose-binding Sde182 C-terminal" evidence="3">
    <location>
        <begin position="388"/>
        <end position="486"/>
    </location>
</feature>
<organism evidence="4 5">
    <name type="scientific">Dendryphion nanum</name>
    <dbReference type="NCBI Taxonomy" id="256645"/>
    <lineage>
        <taxon>Eukaryota</taxon>
        <taxon>Fungi</taxon>
        <taxon>Dikarya</taxon>
        <taxon>Ascomycota</taxon>
        <taxon>Pezizomycotina</taxon>
        <taxon>Dothideomycetes</taxon>
        <taxon>Pleosporomycetidae</taxon>
        <taxon>Pleosporales</taxon>
        <taxon>Torulaceae</taxon>
        <taxon>Dendryphion</taxon>
    </lineage>
</organism>
<dbReference type="AlphaFoldDB" id="A0A9P9D5T1"/>
<protein>
    <recommendedName>
        <fullName evidence="6">Cellulose-binding protein</fullName>
    </recommendedName>
</protein>
<dbReference type="Pfam" id="PF07632">
    <property type="entry name" value="Sde182_NH-like"/>
    <property type="match status" value="1"/>
</dbReference>
<dbReference type="InterPro" id="IPR011483">
    <property type="entry name" value="Sde182_NH-like"/>
</dbReference>
<sequence>MKFAISTSLILHYSIASALASTLCQPWTNNTLPRIFILTDIANEPDDTQSLVRALTHADLYNITGLVAITSFWLPNATYPDQIHTLVDGYATVRENLQSHSNGTFPTASYLHSVIKTGAITYGKQALHALAAGEPLSPGAQDLIAAIDASPEPLYVQLWGGANTLASAFWYVNSTRSISDLDAFTSKIRAYAISDQDDTGIWIRQNFPQVRYIVSRPGFNQYPNAAWIGISSTSVDLGGPNNAFISKDWIKQNIQVGPLGALYPDVLYIMEGDSPALLYTMQNGLGDPEHPNWGSWGGRYTSNPIDGDTQYGDAVDVVVGQNGQTYNTNKATIWRWREAFQSEFAARMQWTLAPNGPDGNTTHPPVVVVNGSCDTKALEFDVHVGDNIVLDATQTYSSDPNPQLNLTWFQYREPSSYQSSPNVVPSINITSPTNSQGRIARFTIPEPTDGTCVLPEDCPVLHVVLAVKDQQAKNPITRYKRVVLRVQAWKKSEKAEL</sequence>
<feature type="signal peptide" evidence="1">
    <location>
        <begin position="1"/>
        <end position="20"/>
    </location>
</feature>
<dbReference type="GO" id="GO:0016799">
    <property type="term" value="F:hydrolase activity, hydrolyzing N-glycosyl compounds"/>
    <property type="evidence" value="ECO:0007669"/>
    <property type="project" value="InterPro"/>
</dbReference>
<evidence type="ECO:0000313" key="4">
    <source>
        <dbReference type="EMBL" id="KAH7113275.1"/>
    </source>
</evidence>
<keyword evidence="5" id="KW-1185">Reference proteome</keyword>
<feature type="chain" id="PRO_5040189567" description="Cellulose-binding protein" evidence="1">
    <location>
        <begin position="21"/>
        <end position="497"/>
    </location>
</feature>